<comment type="caution">
    <text evidence="2">The sequence shown here is derived from an EMBL/GenBank/DDBJ whole genome shotgun (WGS) entry which is preliminary data.</text>
</comment>
<name>A0A1B8U650_9FLAO</name>
<evidence type="ECO:0000313" key="2">
    <source>
        <dbReference type="EMBL" id="OBY67298.1"/>
    </source>
</evidence>
<gene>
    <name evidence="2" type="ORF">LPB301_02875</name>
</gene>
<keyword evidence="3" id="KW-1185">Reference proteome</keyword>
<reference evidence="3" key="1">
    <citation type="submission" date="2016-02" db="EMBL/GenBank/DDBJ databases">
        <title>Paenibacillus sp. LPB0068, isolated from Crassostrea gigas.</title>
        <authorList>
            <person name="Shin S.-K."/>
            <person name="Yi H."/>
        </authorList>
    </citation>
    <scope>NUCLEOTIDE SEQUENCE [LARGE SCALE GENOMIC DNA]</scope>
    <source>
        <strain evidence="3">KCTC 23969</strain>
    </source>
</reference>
<dbReference type="KEGG" id="prn:BW723_06615"/>
<protein>
    <recommendedName>
        <fullName evidence="4">DUF4230 domain-containing protein</fullName>
    </recommendedName>
</protein>
<dbReference type="STRING" id="996801.BW723_06615"/>
<feature type="transmembrane region" description="Helical" evidence="1">
    <location>
        <begin position="6"/>
        <end position="21"/>
    </location>
</feature>
<evidence type="ECO:0000313" key="3">
    <source>
        <dbReference type="Proteomes" id="UP000092612"/>
    </source>
</evidence>
<sequence length="202" mass="23732">MKISRYILIFFIGFFIAKFWYQKDDRHQQKEEIKVVVNSIKNMSKLVVSSASFSEVYNFKDSKKYFYDYLSFDKEAIVTVNADVEVGYDLSKLEIQIDSVGKKIIINQIPKETITIAPDVKYFDLKQSQFNAFSKEELNKINQKSIDKIKETIGVTNLKKEAKTRFFEEISKIYQLSAIYGWQVVDNTKSEFLIDFQKVMDK</sequence>
<proteinExistence type="predicted"/>
<keyword evidence="1" id="KW-0472">Membrane</keyword>
<accession>A0A1B8U650</accession>
<dbReference type="EMBL" id="LSFL01000005">
    <property type="protein sequence ID" value="OBY67298.1"/>
    <property type="molecule type" value="Genomic_DNA"/>
</dbReference>
<evidence type="ECO:0000256" key="1">
    <source>
        <dbReference type="SAM" id="Phobius"/>
    </source>
</evidence>
<evidence type="ECO:0008006" key="4">
    <source>
        <dbReference type="Google" id="ProtNLM"/>
    </source>
</evidence>
<keyword evidence="1" id="KW-1133">Transmembrane helix</keyword>
<dbReference type="Pfam" id="PF14014">
    <property type="entry name" value="DUF4230"/>
    <property type="match status" value="1"/>
</dbReference>
<dbReference type="InterPro" id="IPR025324">
    <property type="entry name" value="DUF4230"/>
</dbReference>
<dbReference type="RefSeq" id="WP_068357181.1">
    <property type="nucleotide sequence ID" value="NZ_CP019337.1"/>
</dbReference>
<organism evidence="2 3">
    <name type="scientific">Polaribacter reichenbachii</name>
    <dbReference type="NCBI Taxonomy" id="996801"/>
    <lineage>
        <taxon>Bacteria</taxon>
        <taxon>Pseudomonadati</taxon>
        <taxon>Bacteroidota</taxon>
        <taxon>Flavobacteriia</taxon>
        <taxon>Flavobacteriales</taxon>
        <taxon>Flavobacteriaceae</taxon>
    </lineage>
</organism>
<dbReference type="OrthoDB" id="5700441at2"/>
<dbReference type="AlphaFoldDB" id="A0A1B8U650"/>
<keyword evidence="1" id="KW-0812">Transmembrane</keyword>
<dbReference type="Proteomes" id="UP000092612">
    <property type="component" value="Unassembled WGS sequence"/>
</dbReference>